<evidence type="ECO:0000313" key="2">
    <source>
        <dbReference type="EMBL" id="EKC46440.1"/>
    </source>
</evidence>
<comment type="caution">
    <text evidence="2">The sequence shown here is derived from an EMBL/GenBank/DDBJ whole genome shotgun (WGS) entry which is preliminary data.</text>
</comment>
<sequence>MELAQVEAEIEKLLDTLTGANATLLAYANKKIEELDTRRQTISKAIAELSVETISPQQIKKLSYYLDNWDSIDFDDKRKAADGLISTIKATSDRVQIEWKI</sequence>
<protein>
    <submittedName>
        <fullName evidence="2">Site-specific recombinase</fullName>
    </submittedName>
</protein>
<gene>
    <name evidence="2" type="ORF">OBE_16263</name>
</gene>
<evidence type="ECO:0000256" key="1">
    <source>
        <dbReference type="SAM" id="Coils"/>
    </source>
</evidence>
<dbReference type="AlphaFoldDB" id="K1RYF3"/>
<organism evidence="2">
    <name type="scientific">human gut metagenome</name>
    <dbReference type="NCBI Taxonomy" id="408170"/>
    <lineage>
        <taxon>unclassified sequences</taxon>
        <taxon>metagenomes</taxon>
        <taxon>organismal metagenomes</taxon>
    </lineage>
</organism>
<keyword evidence="1" id="KW-0175">Coiled coil</keyword>
<name>K1RYF3_9ZZZZ</name>
<proteinExistence type="predicted"/>
<accession>K1RYF3</accession>
<feature type="coiled-coil region" evidence="1">
    <location>
        <begin position="3"/>
        <end position="52"/>
    </location>
</feature>
<dbReference type="EMBL" id="AJWZ01011116">
    <property type="protein sequence ID" value="EKC46440.1"/>
    <property type="molecule type" value="Genomic_DNA"/>
</dbReference>
<reference evidence="2" key="1">
    <citation type="journal article" date="2013" name="Environ. Microbiol.">
        <title>Microbiota from the distal guts of lean and obese adolescents exhibit partial functional redundancy besides clear differences in community structure.</title>
        <authorList>
            <person name="Ferrer M."/>
            <person name="Ruiz A."/>
            <person name="Lanza F."/>
            <person name="Haange S.B."/>
            <person name="Oberbach A."/>
            <person name="Till H."/>
            <person name="Bargiela R."/>
            <person name="Campoy C."/>
            <person name="Segura M.T."/>
            <person name="Richter M."/>
            <person name="von Bergen M."/>
            <person name="Seifert J."/>
            <person name="Suarez A."/>
        </authorList>
    </citation>
    <scope>NUCLEOTIDE SEQUENCE</scope>
</reference>